<dbReference type="InterPro" id="IPR017896">
    <property type="entry name" value="4Fe4S_Fe-S-bd"/>
</dbReference>
<dbReference type="STRING" id="1122930.SAMN02745168_1595"/>
<dbReference type="Gene3D" id="3.30.70.20">
    <property type="match status" value="1"/>
</dbReference>
<evidence type="ECO:0000256" key="4">
    <source>
        <dbReference type="ARBA" id="ARBA00022723"/>
    </source>
</evidence>
<evidence type="ECO:0000256" key="7">
    <source>
        <dbReference type="ARBA" id="ARBA00023004"/>
    </source>
</evidence>
<evidence type="ECO:0000256" key="3">
    <source>
        <dbReference type="ARBA" id="ARBA00022694"/>
    </source>
</evidence>
<dbReference type="InterPro" id="IPR013542">
    <property type="entry name" value="QueG_DUF1730"/>
</dbReference>
<dbReference type="EMBL" id="FWXW01000003">
    <property type="protein sequence ID" value="SMC56716.1"/>
    <property type="molecule type" value="Genomic_DNA"/>
</dbReference>
<dbReference type="GO" id="GO:0008616">
    <property type="term" value="P:tRNA queuosine(34) biosynthetic process"/>
    <property type="evidence" value="ECO:0007669"/>
    <property type="project" value="UniProtKB-KW"/>
</dbReference>
<evidence type="ECO:0000313" key="10">
    <source>
        <dbReference type="EMBL" id="SMC56716.1"/>
    </source>
</evidence>
<organism evidence="10 11">
    <name type="scientific">Papillibacter cinnamivorans DSM 12816</name>
    <dbReference type="NCBI Taxonomy" id="1122930"/>
    <lineage>
        <taxon>Bacteria</taxon>
        <taxon>Bacillati</taxon>
        <taxon>Bacillota</taxon>
        <taxon>Clostridia</taxon>
        <taxon>Eubacteriales</taxon>
        <taxon>Oscillospiraceae</taxon>
        <taxon>Papillibacter</taxon>
    </lineage>
</organism>
<keyword evidence="2" id="KW-0963">Cytoplasm</keyword>
<keyword evidence="8" id="KW-0411">Iron-sulfur</keyword>
<evidence type="ECO:0000313" key="11">
    <source>
        <dbReference type="Proteomes" id="UP000192790"/>
    </source>
</evidence>
<evidence type="ECO:0000256" key="1">
    <source>
        <dbReference type="ARBA" id="ARBA00022485"/>
    </source>
</evidence>
<dbReference type="Pfam" id="PF13484">
    <property type="entry name" value="Fer4_16"/>
    <property type="match status" value="1"/>
</dbReference>
<evidence type="ECO:0000256" key="5">
    <source>
        <dbReference type="ARBA" id="ARBA00022785"/>
    </source>
</evidence>
<keyword evidence="4" id="KW-0479">Metal-binding</keyword>
<evidence type="ECO:0000256" key="2">
    <source>
        <dbReference type="ARBA" id="ARBA00022490"/>
    </source>
</evidence>
<proteinExistence type="predicted"/>
<evidence type="ECO:0000256" key="8">
    <source>
        <dbReference type="ARBA" id="ARBA00023014"/>
    </source>
</evidence>
<keyword evidence="7" id="KW-0408">Iron</keyword>
<dbReference type="OrthoDB" id="9784571at2"/>
<evidence type="ECO:0000259" key="9">
    <source>
        <dbReference type="PROSITE" id="PS51379"/>
    </source>
</evidence>
<dbReference type="GO" id="GO:0046872">
    <property type="term" value="F:metal ion binding"/>
    <property type="evidence" value="ECO:0007669"/>
    <property type="project" value="UniProtKB-KW"/>
</dbReference>
<dbReference type="PROSITE" id="PS51379">
    <property type="entry name" value="4FE4S_FER_2"/>
    <property type="match status" value="1"/>
</dbReference>
<dbReference type="GO" id="GO:0052693">
    <property type="term" value="F:epoxyqueuosine reductase activity"/>
    <property type="evidence" value="ECO:0007669"/>
    <property type="project" value="TreeGrafter"/>
</dbReference>
<reference evidence="10 11" key="1">
    <citation type="submission" date="2017-04" db="EMBL/GenBank/DDBJ databases">
        <authorList>
            <person name="Afonso C.L."/>
            <person name="Miller P.J."/>
            <person name="Scott M.A."/>
            <person name="Spackman E."/>
            <person name="Goraichik I."/>
            <person name="Dimitrov K.M."/>
            <person name="Suarez D.L."/>
            <person name="Swayne D.E."/>
        </authorList>
    </citation>
    <scope>NUCLEOTIDE SEQUENCE [LARGE SCALE GENOMIC DNA]</scope>
    <source>
        <strain evidence="10 11">DSM 12816</strain>
    </source>
</reference>
<dbReference type="InterPro" id="IPR004453">
    <property type="entry name" value="QueG"/>
</dbReference>
<dbReference type="AlphaFoldDB" id="A0A1W2A7V0"/>
<name>A0A1W2A7V0_9FIRM</name>
<gene>
    <name evidence="10" type="ORF">SAMN02745168_1595</name>
</gene>
<protein>
    <submittedName>
        <fullName evidence="10">Epoxyqueuosine reductase QueG (Queuosine biosynthesis)</fullName>
    </submittedName>
</protein>
<dbReference type="SUPFAM" id="SSF54862">
    <property type="entry name" value="4Fe-4S ferredoxins"/>
    <property type="match status" value="1"/>
</dbReference>
<dbReference type="PANTHER" id="PTHR30002">
    <property type="entry name" value="EPOXYQUEUOSINE REDUCTASE"/>
    <property type="match status" value="1"/>
</dbReference>
<dbReference type="Proteomes" id="UP000192790">
    <property type="component" value="Unassembled WGS sequence"/>
</dbReference>
<dbReference type="InterPro" id="IPR017900">
    <property type="entry name" value="4Fe4S_Fe_S_CS"/>
</dbReference>
<dbReference type="PROSITE" id="PS00198">
    <property type="entry name" value="4FE4S_FER_1"/>
    <property type="match status" value="1"/>
</dbReference>
<dbReference type="PANTHER" id="PTHR30002:SF4">
    <property type="entry name" value="EPOXYQUEUOSINE REDUCTASE"/>
    <property type="match status" value="1"/>
</dbReference>
<dbReference type="GO" id="GO:0051539">
    <property type="term" value="F:4 iron, 4 sulfur cluster binding"/>
    <property type="evidence" value="ECO:0007669"/>
    <property type="project" value="UniProtKB-KW"/>
</dbReference>
<accession>A0A1W2A7V0</accession>
<evidence type="ECO:0000256" key="6">
    <source>
        <dbReference type="ARBA" id="ARBA00023002"/>
    </source>
</evidence>
<keyword evidence="6" id="KW-0560">Oxidoreductase</keyword>
<feature type="domain" description="4Fe-4S ferredoxin-type" evidence="9">
    <location>
        <begin position="145"/>
        <end position="174"/>
    </location>
</feature>
<keyword evidence="1" id="KW-0004">4Fe-4S</keyword>
<keyword evidence="11" id="KW-1185">Reference proteome</keyword>
<sequence>MPDLEGYLKIWGAAQSGAVAASRLFEQMSPRARERAEELCPGLAGVLVGAFPYYAGEREGNLSLYSRGEDYHIAVKRLLAEAGAALRREYPRSRFVPLVDASPLPEVRAAELAGIGLVGEHGLIICPPYGSYVFLGCILTDLPLETPGRKSPPCIRCGRCAEACPSGALRWRDGAAVFDSALCLSGVSQRKGALTPEEERRLKTLPTVWGCDLCQNACPYNASPAVTAIDALAGRTETAPYLADLQREALEGLPEKAFREKYRNRAFSWHGKSPLIRNLGLHKEWEHKA</sequence>
<dbReference type="Pfam" id="PF08331">
    <property type="entry name" value="QueG_DUF1730"/>
    <property type="match status" value="1"/>
</dbReference>
<dbReference type="RefSeq" id="WP_084234238.1">
    <property type="nucleotide sequence ID" value="NZ_FWXW01000003.1"/>
</dbReference>
<keyword evidence="3" id="KW-0819">tRNA processing</keyword>
<keyword evidence="5" id="KW-0671">Queuosine biosynthesis</keyword>